<protein>
    <submittedName>
        <fullName evidence="1">Uncharacterized protein</fullName>
    </submittedName>
</protein>
<sequence>RNEELLSKAMGMHKHSENVNDPWRLSAVLQMYEMFRLRDWEKFRSTYSLTYKNVFALQKLFDACEEDIQQRKRNLFEVLGIPPYNETVTKSNQGMMQEIRNILRYLYYQGQTEFYSKIVMQTGIGPKTPIQREFTEQCCKIYCLLLLQDPPLKAVWNSGEIKYLEHVDKK</sequence>
<gene>
    <name evidence="1" type="ORF">N303_02806</name>
</gene>
<proteinExistence type="predicted"/>
<evidence type="ECO:0000313" key="1">
    <source>
        <dbReference type="EMBL" id="KFO73020.1"/>
    </source>
</evidence>
<dbReference type="Proteomes" id="UP000053760">
    <property type="component" value="Unassembled WGS sequence"/>
</dbReference>
<feature type="non-terminal residue" evidence="1">
    <location>
        <position position="1"/>
    </location>
</feature>
<keyword evidence="2" id="KW-1185">Reference proteome</keyword>
<feature type="non-terminal residue" evidence="1">
    <location>
        <position position="170"/>
    </location>
</feature>
<organism evidence="1 2">
    <name type="scientific">Cuculus canorus</name>
    <name type="common">Common cuckoo</name>
    <dbReference type="NCBI Taxonomy" id="55661"/>
    <lineage>
        <taxon>Eukaryota</taxon>
        <taxon>Metazoa</taxon>
        <taxon>Chordata</taxon>
        <taxon>Craniata</taxon>
        <taxon>Vertebrata</taxon>
        <taxon>Euteleostomi</taxon>
        <taxon>Archelosauria</taxon>
        <taxon>Archosauria</taxon>
        <taxon>Dinosauria</taxon>
        <taxon>Saurischia</taxon>
        <taxon>Theropoda</taxon>
        <taxon>Coelurosauria</taxon>
        <taxon>Aves</taxon>
        <taxon>Neognathae</taxon>
        <taxon>Neoaves</taxon>
        <taxon>Otidimorphae</taxon>
        <taxon>Cuculiformes</taxon>
        <taxon>Cuculidae</taxon>
        <taxon>Cuculus</taxon>
    </lineage>
</organism>
<evidence type="ECO:0000313" key="2">
    <source>
        <dbReference type="Proteomes" id="UP000053760"/>
    </source>
</evidence>
<name>A0A091FR86_CUCCA</name>
<accession>A0A091FR86</accession>
<reference evidence="1 2" key="1">
    <citation type="submission" date="2014-04" db="EMBL/GenBank/DDBJ databases">
        <title>Genome evolution of avian class.</title>
        <authorList>
            <person name="Zhang G."/>
            <person name="Li C."/>
        </authorList>
    </citation>
    <scope>NUCLEOTIDE SEQUENCE [LARGE SCALE GENOMIC DNA]</scope>
    <source>
        <strain evidence="1">BGI_N303</strain>
    </source>
</reference>
<dbReference type="EMBL" id="KL447393">
    <property type="protein sequence ID" value="KFO73020.1"/>
    <property type="molecule type" value="Genomic_DNA"/>
</dbReference>
<dbReference type="AlphaFoldDB" id="A0A091FR86"/>